<feature type="signal peptide" evidence="2">
    <location>
        <begin position="1"/>
        <end position="22"/>
    </location>
</feature>
<evidence type="ECO:0000313" key="3">
    <source>
        <dbReference type="EMBL" id="KAH8987289.1"/>
    </source>
</evidence>
<reference evidence="3" key="1">
    <citation type="submission" date="2022-01" db="EMBL/GenBank/DDBJ databases">
        <title>Comparative genomics reveals a dynamic genome evolution in the ectomycorrhizal milk-cap (Lactarius) mushrooms.</title>
        <authorList>
            <consortium name="DOE Joint Genome Institute"/>
            <person name="Lebreton A."/>
            <person name="Tang N."/>
            <person name="Kuo A."/>
            <person name="LaButti K."/>
            <person name="Drula E."/>
            <person name="Barry K."/>
            <person name="Clum A."/>
            <person name="Lipzen A."/>
            <person name="Mousain D."/>
            <person name="Ng V."/>
            <person name="Wang R."/>
            <person name="Wang X."/>
            <person name="Dai Y."/>
            <person name="Henrissat B."/>
            <person name="Grigoriev I.V."/>
            <person name="Guerin-Laguette A."/>
            <person name="Yu F."/>
            <person name="Martin F.M."/>
        </authorList>
    </citation>
    <scope>NUCLEOTIDE SEQUENCE</scope>
    <source>
        <strain evidence="3">QP</strain>
    </source>
</reference>
<gene>
    <name evidence="3" type="ORF">EDB92DRAFT_1138712</name>
</gene>
<protein>
    <submittedName>
        <fullName evidence="3">Uncharacterized protein</fullName>
    </submittedName>
</protein>
<comment type="caution">
    <text evidence="3">The sequence shown here is derived from an EMBL/GenBank/DDBJ whole genome shotgun (WGS) entry which is preliminary data.</text>
</comment>
<evidence type="ECO:0000256" key="1">
    <source>
        <dbReference type="SAM" id="MobiDB-lite"/>
    </source>
</evidence>
<proteinExistence type="predicted"/>
<keyword evidence="2" id="KW-0732">Signal</keyword>
<evidence type="ECO:0000256" key="2">
    <source>
        <dbReference type="SAM" id="SignalP"/>
    </source>
</evidence>
<feature type="region of interest" description="Disordered" evidence="1">
    <location>
        <begin position="35"/>
        <end position="54"/>
    </location>
</feature>
<dbReference type="InterPro" id="IPR053216">
    <property type="entry name" value="Appressorial_penetr-assoc"/>
</dbReference>
<sequence>MLFKGFLVLFLGLVLPSSIARAFPNPRVNDEKDFSFAAGKNNGGKNNCNDPQKSLTLDPKVVSKGFERDGRQGAPQGQVPSITSGNNFINFCLTVNKPLTDGKQKKTGSCNTCPMGEIPSTTNMPSSKFTSPENFGTIKAGTTFTIKMKIQNLESGNFVNAQSNYYAAPQQLNKAGNIRGHTHYVVQQIASFTSTDPLDPNTFAFFKGANNPADADGIISVAVDKGLQEGFYRLASINTSANHTPVLVPIAQHGFLDDMVYRDQRWQASRPISGWHPSRQEQE</sequence>
<accession>A0AAD4QBL3</accession>
<feature type="chain" id="PRO_5042213982" evidence="2">
    <location>
        <begin position="23"/>
        <end position="283"/>
    </location>
</feature>
<dbReference type="PANTHER" id="PTHR34587:SF2">
    <property type="entry name" value="G-PROTEIN COUPLED RECEPTORS FAMILY 1 PROFILE DOMAIN-CONTAINING PROTEIN"/>
    <property type="match status" value="1"/>
</dbReference>
<dbReference type="Proteomes" id="UP001201163">
    <property type="component" value="Unassembled WGS sequence"/>
</dbReference>
<dbReference type="EMBL" id="JAKELL010000048">
    <property type="protein sequence ID" value="KAH8987289.1"/>
    <property type="molecule type" value="Genomic_DNA"/>
</dbReference>
<feature type="compositionally biased region" description="Low complexity" evidence="1">
    <location>
        <begin position="39"/>
        <end position="49"/>
    </location>
</feature>
<evidence type="ECO:0000313" key="4">
    <source>
        <dbReference type="Proteomes" id="UP001201163"/>
    </source>
</evidence>
<organism evidence="3 4">
    <name type="scientific">Lactarius akahatsu</name>
    <dbReference type="NCBI Taxonomy" id="416441"/>
    <lineage>
        <taxon>Eukaryota</taxon>
        <taxon>Fungi</taxon>
        <taxon>Dikarya</taxon>
        <taxon>Basidiomycota</taxon>
        <taxon>Agaricomycotina</taxon>
        <taxon>Agaricomycetes</taxon>
        <taxon>Russulales</taxon>
        <taxon>Russulaceae</taxon>
        <taxon>Lactarius</taxon>
    </lineage>
</organism>
<keyword evidence="4" id="KW-1185">Reference proteome</keyword>
<dbReference type="PANTHER" id="PTHR34587">
    <property type="entry name" value="VWFA DOMAIN-CONTAINING PROTEIN"/>
    <property type="match status" value="1"/>
</dbReference>
<dbReference type="AlphaFoldDB" id="A0AAD4QBL3"/>
<name>A0AAD4QBL3_9AGAM</name>